<dbReference type="EMBL" id="AYSA01000500">
    <property type="protein sequence ID" value="ESZ91422.1"/>
    <property type="molecule type" value="Genomic_DNA"/>
</dbReference>
<dbReference type="InterPro" id="IPR009081">
    <property type="entry name" value="PP-bd_ACP"/>
</dbReference>
<reference evidence="2 3" key="1">
    <citation type="journal article" date="2014" name="Genome Announc.">
        <title>Draft genome sequence of Sclerotinia borealis, a psychrophilic plant pathogenic fungus.</title>
        <authorList>
            <person name="Mardanov A.V."/>
            <person name="Beletsky A.V."/>
            <person name="Kadnikov V.V."/>
            <person name="Ignatov A.N."/>
            <person name="Ravin N.V."/>
        </authorList>
    </citation>
    <scope>NUCLEOTIDE SEQUENCE [LARGE SCALE GENOMIC DNA]</scope>
    <source>
        <strain evidence="3">F-4157</strain>
    </source>
</reference>
<sequence length="142" mass="16067">MREASLARYIEEPDTLYESIDQLLIDSSTVSLPHVDPHNFESSLVYLKHTTSRLTVLSFEDENNLFMHGMDCLQALLFTRDMKQAFGIQRLTANDIYGNRSLVSLAGSLQLASKQKREVKTPPVAEKTRLKNVEAMFAEFAA</sequence>
<evidence type="ECO:0000313" key="3">
    <source>
        <dbReference type="Proteomes" id="UP000019487"/>
    </source>
</evidence>
<evidence type="ECO:0000259" key="1">
    <source>
        <dbReference type="Pfam" id="PF00550"/>
    </source>
</evidence>
<dbReference type="Proteomes" id="UP000019487">
    <property type="component" value="Unassembled WGS sequence"/>
</dbReference>
<keyword evidence="3" id="KW-1185">Reference proteome</keyword>
<dbReference type="AlphaFoldDB" id="W9C3U8"/>
<dbReference type="STRING" id="1432307.W9C3U8"/>
<feature type="domain" description="Carrier" evidence="1">
    <location>
        <begin position="56"/>
        <end position="107"/>
    </location>
</feature>
<dbReference type="Pfam" id="PF00550">
    <property type="entry name" value="PP-binding"/>
    <property type="match status" value="1"/>
</dbReference>
<dbReference type="HOGENOM" id="CLU_1816935_0_0_1"/>
<evidence type="ECO:0000313" key="2">
    <source>
        <dbReference type="EMBL" id="ESZ91422.1"/>
    </source>
</evidence>
<gene>
    <name evidence="2" type="ORF">SBOR_8191</name>
</gene>
<protein>
    <recommendedName>
        <fullName evidence="1">Carrier domain-containing protein</fullName>
    </recommendedName>
</protein>
<name>W9C3U8_SCLBF</name>
<accession>W9C3U8</accession>
<proteinExistence type="predicted"/>
<organism evidence="2 3">
    <name type="scientific">Sclerotinia borealis (strain F-4128)</name>
    <dbReference type="NCBI Taxonomy" id="1432307"/>
    <lineage>
        <taxon>Eukaryota</taxon>
        <taxon>Fungi</taxon>
        <taxon>Dikarya</taxon>
        <taxon>Ascomycota</taxon>
        <taxon>Pezizomycotina</taxon>
        <taxon>Leotiomycetes</taxon>
        <taxon>Helotiales</taxon>
        <taxon>Sclerotiniaceae</taxon>
        <taxon>Sclerotinia</taxon>
    </lineage>
</organism>
<comment type="caution">
    <text evidence="2">The sequence shown here is derived from an EMBL/GenBank/DDBJ whole genome shotgun (WGS) entry which is preliminary data.</text>
</comment>